<evidence type="ECO:0000313" key="1">
    <source>
        <dbReference type="EMBL" id="CAH0105174.1"/>
    </source>
</evidence>
<accession>A0A8J2RM88</accession>
<dbReference type="OrthoDB" id="6389478at2759"/>
<dbReference type="PANTHER" id="PTHR33223">
    <property type="entry name" value="CCHC-TYPE DOMAIN-CONTAINING PROTEIN"/>
    <property type="match status" value="1"/>
</dbReference>
<proteinExistence type="predicted"/>
<protein>
    <submittedName>
        <fullName evidence="1">Uncharacterized protein</fullName>
    </submittedName>
</protein>
<reference evidence="1" key="1">
    <citation type="submission" date="2021-11" db="EMBL/GenBank/DDBJ databases">
        <authorList>
            <person name="Schell T."/>
        </authorList>
    </citation>
    <scope>NUCLEOTIDE SEQUENCE</scope>
    <source>
        <strain evidence="1">M5</strain>
    </source>
</reference>
<dbReference type="AlphaFoldDB" id="A0A8J2RM88"/>
<sequence>MTDRAQKVMKYILESGADEYDSVKEKLMDHFHGDETAEKYLNKFKKASKKPGEKIYDFAIRLKEIFKYAYPDAYMQDSFQIILQQKFIDGLDEKLQMKVKYKTFQTFDELVSETRKYSVRLDVIEENEEKHEFVNQISKTSDVSKLREKLELVELKQLIEKQNEKHSESVKAVVAALKDEFKSISAAQCTKQSDMSLRMLELTKAVNRESGERVPP</sequence>
<keyword evidence="2" id="KW-1185">Reference proteome</keyword>
<comment type="caution">
    <text evidence="1">The sequence shown here is derived from an EMBL/GenBank/DDBJ whole genome shotgun (WGS) entry which is preliminary data.</text>
</comment>
<dbReference type="PANTHER" id="PTHR33223:SF6">
    <property type="entry name" value="CCHC-TYPE DOMAIN-CONTAINING PROTEIN"/>
    <property type="match status" value="1"/>
</dbReference>
<dbReference type="Proteomes" id="UP000789390">
    <property type="component" value="Unassembled WGS sequence"/>
</dbReference>
<organism evidence="1 2">
    <name type="scientific">Daphnia galeata</name>
    <dbReference type="NCBI Taxonomy" id="27404"/>
    <lineage>
        <taxon>Eukaryota</taxon>
        <taxon>Metazoa</taxon>
        <taxon>Ecdysozoa</taxon>
        <taxon>Arthropoda</taxon>
        <taxon>Crustacea</taxon>
        <taxon>Branchiopoda</taxon>
        <taxon>Diplostraca</taxon>
        <taxon>Cladocera</taxon>
        <taxon>Anomopoda</taxon>
        <taxon>Daphniidae</taxon>
        <taxon>Daphnia</taxon>
    </lineage>
</organism>
<dbReference type="EMBL" id="CAKKLH010000171">
    <property type="protein sequence ID" value="CAH0105174.1"/>
    <property type="molecule type" value="Genomic_DNA"/>
</dbReference>
<name>A0A8J2RM88_9CRUS</name>
<gene>
    <name evidence="1" type="ORF">DGAL_LOCUS8188</name>
</gene>
<evidence type="ECO:0000313" key="2">
    <source>
        <dbReference type="Proteomes" id="UP000789390"/>
    </source>
</evidence>